<sequence>MHYPRQENWEAALRRVVHYLKGSPGQGILLRSESELFVSGWCDSDWASYPLMRRSLTGWLVFLGNSPISWKSKKQHTVVRSSAEAEFRRMATATCELKWLKALLLSLGVNHTRAMNLFRDRQSALSIAQNPVFQLADKTLGMHQFDYLLDKLDSCDLHAPT</sequence>
<reference evidence="1 2" key="1">
    <citation type="journal article" date="2021" name="Comput. Struct. Biotechnol. J.">
        <title>De novo genome assembly of the potent medicinal plant Rehmannia glutinosa using nanopore technology.</title>
        <authorList>
            <person name="Ma L."/>
            <person name="Dong C."/>
            <person name="Song C."/>
            <person name="Wang X."/>
            <person name="Zheng X."/>
            <person name="Niu Y."/>
            <person name="Chen S."/>
            <person name="Feng W."/>
        </authorList>
    </citation>
    <scope>NUCLEOTIDE SEQUENCE [LARGE SCALE GENOMIC DNA]</scope>
    <source>
        <strain evidence="1">DH-2019</strain>
    </source>
</reference>
<evidence type="ECO:0000313" key="1">
    <source>
        <dbReference type="EMBL" id="KAK6158810.1"/>
    </source>
</evidence>
<protein>
    <submittedName>
        <fullName evidence="1">Uncharacterized protein</fullName>
    </submittedName>
</protein>
<dbReference type="EMBL" id="JABTTQ020000004">
    <property type="protein sequence ID" value="KAK6158810.1"/>
    <property type="molecule type" value="Genomic_DNA"/>
</dbReference>
<proteinExistence type="predicted"/>
<accession>A0ABR0XI71</accession>
<gene>
    <name evidence="1" type="ORF">DH2020_006124</name>
</gene>
<dbReference type="PANTHER" id="PTHR11439:SF462">
    <property type="match status" value="1"/>
</dbReference>
<name>A0ABR0XI71_REHGL</name>
<dbReference type="CDD" id="cd09272">
    <property type="entry name" value="RNase_HI_RT_Ty1"/>
    <property type="match status" value="1"/>
</dbReference>
<dbReference type="Proteomes" id="UP001318860">
    <property type="component" value="Unassembled WGS sequence"/>
</dbReference>
<organism evidence="1 2">
    <name type="scientific">Rehmannia glutinosa</name>
    <name type="common">Chinese foxglove</name>
    <dbReference type="NCBI Taxonomy" id="99300"/>
    <lineage>
        <taxon>Eukaryota</taxon>
        <taxon>Viridiplantae</taxon>
        <taxon>Streptophyta</taxon>
        <taxon>Embryophyta</taxon>
        <taxon>Tracheophyta</taxon>
        <taxon>Spermatophyta</taxon>
        <taxon>Magnoliopsida</taxon>
        <taxon>eudicotyledons</taxon>
        <taxon>Gunneridae</taxon>
        <taxon>Pentapetalae</taxon>
        <taxon>asterids</taxon>
        <taxon>lamiids</taxon>
        <taxon>Lamiales</taxon>
        <taxon>Orobanchaceae</taxon>
        <taxon>Rehmannieae</taxon>
        <taxon>Rehmannia</taxon>
    </lineage>
</organism>
<dbReference type="PANTHER" id="PTHR11439">
    <property type="entry name" value="GAG-POL-RELATED RETROTRANSPOSON"/>
    <property type="match status" value="1"/>
</dbReference>
<comment type="caution">
    <text evidence="1">The sequence shown here is derived from an EMBL/GenBank/DDBJ whole genome shotgun (WGS) entry which is preliminary data.</text>
</comment>
<evidence type="ECO:0000313" key="2">
    <source>
        <dbReference type="Proteomes" id="UP001318860"/>
    </source>
</evidence>
<keyword evidence="2" id="KW-1185">Reference proteome</keyword>